<evidence type="ECO:0000313" key="2">
    <source>
        <dbReference type="EMBL" id="PDW03646.1"/>
    </source>
</evidence>
<evidence type="ECO:0000256" key="1">
    <source>
        <dbReference type="SAM" id="Phobius"/>
    </source>
</evidence>
<evidence type="ECO:0008006" key="4">
    <source>
        <dbReference type="Google" id="ProtNLM"/>
    </source>
</evidence>
<feature type="transmembrane region" description="Helical" evidence="1">
    <location>
        <begin position="63"/>
        <end position="81"/>
    </location>
</feature>
<sequence>MQCILMSQTYFLSSRFCTLTLSVMSSKPSLSLIILWLAGACEVLLLARFVARMLAARPDNPSIMLLYGLTNPLVAPLHALDYDQPPYGGVVEFSTLALALILPLLVGMFWLWHQYCNQPRHEDV</sequence>
<evidence type="ECO:0000313" key="3">
    <source>
        <dbReference type="Proteomes" id="UP000220527"/>
    </source>
</evidence>
<dbReference type="InterPro" id="IPR003425">
    <property type="entry name" value="CCB3/YggT"/>
</dbReference>
<accession>A0A2A6RL68</accession>
<keyword evidence="1" id="KW-0812">Transmembrane</keyword>
<dbReference type="GO" id="GO:0016020">
    <property type="term" value="C:membrane"/>
    <property type="evidence" value="ECO:0007669"/>
    <property type="project" value="InterPro"/>
</dbReference>
<feature type="transmembrane region" description="Helical" evidence="1">
    <location>
        <begin position="93"/>
        <end position="112"/>
    </location>
</feature>
<keyword evidence="1" id="KW-1133">Transmembrane helix</keyword>
<reference evidence="3" key="1">
    <citation type="submission" date="2017-08" db="EMBL/GenBank/DDBJ databases">
        <authorList>
            <person name="Grouzdev D.S."/>
            <person name="Gaisin V.A."/>
            <person name="Rysina M.S."/>
            <person name="Gorlenko V.M."/>
        </authorList>
    </citation>
    <scope>NUCLEOTIDE SEQUENCE [LARGE SCALE GENOMIC DNA]</scope>
    <source>
        <strain evidence="3">Kir15-3F</strain>
    </source>
</reference>
<comment type="caution">
    <text evidence="2">The sequence shown here is derived from an EMBL/GenBank/DDBJ whole genome shotgun (WGS) entry which is preliminary data.</text>
</comment>
<organism evidence="2 3">
    <name type="scientific">Candidatus Viridilinea mediisalina</name>
    <dbReference type="NCBI Taxonomy" id="2024553"/>
    <lineage>
        <taxon>Bacteria</taxon>
        <taxon>Bacillati</taxon>
        <taxon>Chloroflexota</taxon>
        <taxon>Chloroflexia</taxon>
        <taxon>Chloroflexales</taxon>
        <taxon>Chloroflexineae</taxon>
        <taxon>Oscillochloridaceae</taxon>
        <taxon>Candidatus Viridilinea</taxon>
    </lineage>
</organism>
<feature type="transmembrane region" description="Helical" evidence="1">
    <location>
        <begin position="30"/>
        <end position="51"/>
    </location>
</feature>
<dbReference type="Pfam" id="PF02325">
    <property type="entry name" value="CCB3_YggT"/>
    <property type="match status" value="1"/>
</dbReference>
<proteinExistence type="predicted"/>
<name>A0A2A6RL68_9CHLR</name>
<dbReference type="AlphaFoldDB" id="A0A2A6RL68"/>
<keyword evidence="1" id="KW-0472">Membrane</keyword>
<protein>
    <recommendedName>
        <fullName evidence="4">YggT family protein</fullName>
    </recommendedName>
</protein>
<dbReference type="Proteomes" id="UP000220527">
    <property type="component" value="Unassembled WGS sequence"/>
</dbReference>
<keyword evidence="3" id="KW-1185">Reference proteome</keyword>
<dbReference type="EMBL" id="NQWI01000025">
    <property type="protein sequence ID" value="PDW03646.1"/>
    <property type="molecule type" value="Genomic_DNA"/>
</dbReference>
<gene>
    <name evidence="2" type="ORF">CJ255_07825</name>
</gene>
<dbReference type="OrthoDB" id="163042at2"/>